<name>A0ACC1LYP2_9FUNG</name>
<sequence>MVPRIAPRLVLTMFTHNRCQLCVTAKEALEIVRQQVPFEIKEVDIRQPGNEKWFEEYKFDVPVIHANDEFLLWHRVNVDDTVAKLQEILKNAARDSSGGDDVDGGK</sequence>
<proteinExistence type="predicted"/>
<protein>
    <submittedName>
        <fullName evidence="1">Uncharacterized protein</fullName>
    </submittedName>
</protein>
<evidence type="ECO:0000313" key="2">
    <source>
        <dbReference type="Proteomes" id="UP001139981"/>
    </source>
</evidence>
<dbReference type="Proteomes" id="UP001139981">
    <property type="component" value="Unassembled WGS sequence"/>
</dbReference>
<gene>
    <name evidence="1" type="ORF">IWW38_004703</name>
</gene>
<accession>A0ACC1LYP2</accession>
<evidence type="ECO:0000313" key="1">
    <source>
        <dbReference type="EMBL" id="KAJ2889448.1"/>
    </source>
</evidence>
<reference evidence="1" key="1">
    <citation type="submission" date="2022-07" db="EMBL/GenBank/DDBJ databases">
        <title>Phylogenomic reconstructions and comparative analyses of Kickxellomycotina fungi.</title>
        <authorList>
            <person name="Reynolds N.K."/>
            <person name="Stajich J.E."/>
            <person name="Barry K."/>
            <person name="Grigoriev I.V."/>
            <person name="Crous P."/>
            <person name="Smith M.E."/>
        </authorList>
    </citation>
    <scope>NUCLEOTIDE SEQUENCE</scope>
    <source>
        <strain evidence="1">CBS 190363</strain>
    </source>
</reference>
<comment type="caution">
    <text evidence="1">The sequence shown here is derived from an EMBL/GenBank/DDBJ whole genome shotgun (WGS) entry which is preliminary data.</text>
</comment>
<organism evidence="1 2">
    <name type="scientific">Coemansia aciculifera</name>
    <dbReference type="NCBI Taxonomy" id="417176"/>
    <lineage>
        <taxon>Eukaryota</taxon>
        <taxon>Fungi</taxon>
        <taxon>Fungi incertae sedis</taxon>
        <taxon>Zoopagomycota</taxon>
        <taxon>Kickxellomycotina</taxon>
        <taxon>Kickxellomycetes</taxon>
        <taxon>Kickxellales</taxon>
        <taxon>Kickxellaceae</taxon>
        <taxon>Coemansia</taxon>
    </lineage>
</organism>
<keyword evidence="2" id="KW-1185">Reference proteome</keyword>
<dbReference type="EMBL" id="JANBVB010001830">
    <property type="protein sequence ID" value="KAJ2889448.1"/>
    <property type="molecule type" value="Genomic_DNA"/>
</dbReference>